<dbReference type="InterPro" id="IPR014048">
    <property type="entry name" value="MethylDNA_cys_MeTrfase_DNA-bd"/>
</dbReference>
<feature type="domain" description="Methylated-DNA-[protein]-cysteine S-methyltransferase DNA binding" evidence="11">
    <location>
        <begin position="119"/>
        <end position="198"/>
    </location>
</feature>
<feature type="active site" description="Nucleophile; methyl group acceptor" evidence="9">
    <location>
        <position position="170"/>
    </location>
</feature>
<dbReference type="CDD" id="cd06445">
    <property type="entry name" value="ATase"/>
    <property type="match status" value="1"/>
</dbReference>
<dbReference type="SUPFAM" id="SSF46767">
    <property type="entry name" value="Methylated DNA-protein cysteine methyltransferase, C-terminal domain"/>
    <property type="match status" value="1"/>
</dbReference>
<dbReference type="HAMAP" id="MF_00772">
    <property type="entry name" value="OGT"/>
    <property type="match status" value="1"/>
</dbReference>
<keyword evidence="7 9" id="KW-0234">DNA repair</keyword>
<dbReference type="PANTHER" id="PTHR10815">
    <property type="entry name" value="METHYLATED-DNA--PROTEIN-CYSTEINE METHYLTRANSFERASE"/>
    <property type="match status" value="1"/>
</dbReference>
<dbReference type="FunFam" id="1.10.10.10:FF:000214">
    <property type="entry name" value="Methylated-DNA--protein-cysteine methyltransferase"/>
    <property type="match status" value="1"/>
</dbReference>
<dbReference type="InterPro" id="IPR008332">
    <property type="entry name" value="MethylG_MeTrfase_N"/>
</dbReference>
<dbReference type="Gene3D" id="1.10.10.10">
    <property type="entry name" value="Winged helix-like DNA-binding domain superfamily/Winged helix DNA-binding domain"/>
    <property type="match status" value="1"/>
</dbReference>
<dbReference type="EMBL" id="CP000088">
    <property type="protein sequence ID" value="AAZ54404.1"/>
    <property type="molecule type" value="Genomic_DNA"/>
</dbReference>
<protein>
    <recommendedName>
        <fullName evidence="9">Methylated-DNA--protein-cysteine methyltransferase</fullName>
        <ecNumber evidence="9">2.1.1.63</ecNumber>
    </recommendedName>
    <alternativeName>
        <fullName evidence="9">6-O-methylguanine-DNA methyltransferase</fullName>
        <shortName evidence="9">MGMT</shortName>
    </alternativeName>
    <alternativeName>
        <fullName evidence="9">O-6-methylguanine-DNA-alkyltransferase</fullName>
    </alternativeName>
</protein>
<dbReference type="AlphaFoldDB" id="Q47T13"/>
<evidence type="ECO:0000256" key="1">
    <source>
        <dbReference type="ARBA" id="ARBA00001286"/>
    </source>
</evidence>
<dbReference type="GO" id="GO:0006307">
    <property type="term" value="P:DNA alkylation repair"/>
    <property type="evidence" value="ECO:0007669"/>
    <property type="project" value="UniProtKB-UniRule"/>
</dbReference>
<keyword evidence="4 9" id="KW-0489">Methyltransferase</keyword>
<comment type="catalytic activity">
    <reaction evidence="1 9">
        <text>a 4-O-methyl-thymidine in DNA + L-cysteinyl-[protein] = a thymidine in DNA + S-methyl-L-cysteinyl-[protein]</text>
        <dbReference type="Rhea" id="RHEA:53428"/>
        <dbReference type="Rhea" id="RHEA-COMP:10131"/>
        <dbReference type="Rhea" id="RHEA-COMP:10132"/>
        <dbReference type="Rhea" id="RHEA-COMP:13555"/>
        <dbReference type="Rhea" id="RHEA-COMP:13556"/>
        <dbReference type="ChEBI" id="CHEBI:29950"/>
        <dbReference type="ChEBI" id="CHEBI:82612"/>
        <dbReference type="ChEBI" id="CHEBI:137386"/>
        <dbReference type="ChEBI" id="CHEBI:137387"/>
        <dbReference type="EC" id="2.1.1.63"/>
    </reaction>
</comment>
<dbReference type="Pfam" id="PF02870">
    <property type="entry name" value="Methyltransf_1N"/>
    <property type="match status" value="1"/>
</dbReference>
<dbReference type="GO" id="GO:0003908">
    <property type="term" value="F:methylated-DNA-[protein]-cysteine S-methyltransferase activity"/>
    <property type="evidence" value="ECO:0007669"/>
    <property type="project" value="UniProtKB-UniRule"/>
</dbReference>
<gene>
    <name evidence="13" type="ordered locus">Tfu_0366</name>
</gene>
<dbReference type="SUPFAM" id="SSF53155">
    <property type="entry name" value="Methylated DNA-protein cysteine methyltransferase domain"/>
    <property type="match status" value="1"/>
</dbReference>
<organism evidence="13">
    <name type="scientific">Thermobifida fusca (strain YX)</name>
    <dbReference type="NCBI Taxonomy" id="269800"/>
    <lineage>
        <taxon>Bacteria</taxon>
        <taxon>Bacillati</taxon>
        <taxon>Actinomycetota</taxon>
        <taxon>Actinomycetes</taxon>
        <taxon>Streptosporangiales</taxon>
        <taxon>Nocardiopsidaceae</taxon>
        <taxon>Thermobifida</taxon>
    </lineage>
</organism>
<evidence type="ECO:0000256" key="2">
    <source>
        <dbReference type="ARBA" id="ARBA00008711"/>
    </source>
</evidence>
<dbReference type="Gene3D" id="3.30.160.70">
    <property type="entry name" value="Methylated DNA-protein cysteine methyltransferase domain"/>
    <property type="match status" value="1"/>
</dbReference>
<evidence type="ECO:0000256" key="7">
    <source>
        <dbReference type="ARBA" id="ARBA00023204"/>
    </source>
</evidence>
<dbReference type="HOGENOM" id="CLU_000445_52_2_11"/>
<evidence type="ECO:0000256" key="10">
    <source>
        <dbReference type="SAM" id="MobiDB-lite"/>
    </source>
</evidence>
<evidence type="ECO:0000256" key="6">
    <source>
        <dbReference type="ARBA" id="ARBA00022763"/>
    </source>
</evidence>
<accession>Q47T13</accession>
<comment type="catalytic activity">
    <reaction evidence="8 9">
        <text>a 6-O-methyl-2'-deoxyguanosine in DNA + L-cysteinyl-[protein] = S-methyl-L-cysteinyl-[protein] + a 2'-deoxyguanosine in DNA</text>
        <dbReference type="Rhea" id="RHEA:24000"/>
        <dbReference type="Rhea" id="RHEA-COMP:10131"/>
        <dbReference type="Rhea" id="RHEA-COMP:10132"/>
        <dbReference type="Rhea" id="RHEA-COMP:11367"/>
        <dbReference type="Rhea" id="RHEA-COMP:11368"/>
        <dbReference type="ChEBI" id="CHEBI:29950"/>
        <dbReference type="ChEBI" id="CHEBI:82612"/>
        <dbReference type="ChEBI" id="CHEBI:85445"/>
        <dbReference type="ChEBI" id="CHEBI:85448"/>
        <dbReference type="EC" id="2.1.1.63"/>
    </reaction>
</comment>
<dbReference type="KEGG" id="tfu:Tfu_0366"/>
<evidence type="ECO:0000313" key="13">
    <source>
        <dbReference type="EMBL" id="AAZ54404.1"/>
    </source>
</evidence>
<dbReference type="NCBIfam" id="TIGR00589">
    <property type="entry name" value="ogt"/>
    <property type="match status" value="1"/>
</dbReference>
<feature type="region of interest" description="Disordered" evidence="10">
    <location>
        <begin position="1"/>
        <end position="31"/>
    </location>
</feature>
<keyword evidence="6 9" id="KW-0227">DNA damage</keyword>
<evidence type="ECO:0000256" key="3">
    <source>
        <dbReference type="ARBA" id="ARBA00022490"/>
    </source>
</evidence>
<comment type="subcellular location">
    <subcellularLocation>
        <location evidence="9">Cytoplasm</location>
    </subcellularLocation>
</comment>
<evidence type="ECO:0000256" key="4">
    <source>
        <dbReference type="ARBA" id="ARBA00022603"/>
    </source>
</evidence>
<evidence type="ECO:0000256" key="9">
    <source>
        <dbReference type="HAMAP-Rule" id="MF_00772"/>
    </source>
</evidence>
<evidence type="ECO:0000256" key="8">
    <source>
        <dbReference type="ARBA" id="ARBA00049348"/>
    </source>
</evidence>
<comment type="miscellaneous">
    <text evidence="9">This enzyme catalyzes only one turnover and therefore is not strictly catalytic. According to one definition, an enzyme is a biocatalyst that acts repeatedly and over many reaction cycles.</text>
</comment>
<keyword evidence="5 9" id="KW-0808">Transferase</keyword>
<evidence type="ECO:0000256" key="5">
    <source>
        <dbReference type="ARBA" id="ARBA00022679"/>
    </source>
</evidence>
<dbReference type="InterPro" id="IPR036217">
    <property type="entry name" value="MethylDNA_cys_MeTrfase_DNAb"/>
</dbReference>
<dbReference type="PROSITE" id="PS00374">
    <property type="entry name" value="MGMT"/>
    <property type="match status" value="1"/>
</dbReference>
<evidence type="ECO:0000259" key="11">
    <source>
        <dbReference type="Pfam" id="PF01035"/>
    </source>
</evidence>
<dbReference type="InterPro" id="IPR023546">
    <property type="entry name" value="MGMT"/>
</dbReference>
<dbReference type="InterPro" id="IPR036388">
    <property type="entry name" value="WH-like_DNA-bd_sf"/>
</dbReference>
<dbReference type="STRING" id="269800.Tfu_0366"/>
<evidence type="ECO:0000259" key="12">
    <source>
        <dbReference type="Pfam" id="PF02870"/>
    </source>
</evidence>
<name>Q47T13_THEFY</name>
<proteinExistence type="inferred from homology"/>
<dbReference type="GO" id="GO:0005737">
    <property type="term" value="C:cytoplasm"/>
    <property type="evidence" value="ECO:0007669"/>
    <property type="project" value="UniProtKB-SubCell"/>
</dbReference>
<reference evidence="13" key="1">
    <citation type="submission" date="2005-07" db="EMBL/GenBank/DDBJ databases">
        <title>Complete sequence of Thermobifida fusca YX.</title>
        <authorList>
            <consortium name="US DOE Joint Genome Institute"/>
            <person name="Copeland A."/>
            <person name="Lucas S."/>
            <person name="Lapidus A."/>
            <person name="Barry K."/>
            <person name="Detter J.C."/>
            <person name="Glavina T."/>
            <person name="Hammon N."/>
            <person name="Israni S."/>
            <person name="Pitluck S."/>
            <person name="Di Bartolo G."/>
            <person name="Chain P."/>
            <person name="Schmutz J."/>
            <person name="Larimer F."/>
            <person name="Land M."/>
            <person name="Lykidis A."/>
            <person name="Richardson P."/>
        </authorList>
    </citation>
    <scope>NUCLEOTIDE SEQUENCE</scope>
    <source>
        <strain evidence="13">YX</strain>
    </source>
</reference>
<dbReference type="GO" id="GO:0032259">
    <property type="term" value="P:methylation"/>
    <property type="evidence" value="ECO:0007669"/>
    <property type="project" value="UniProtKB-KW"/>
</dbReference>
<dbReference type="eggNOG" id="COG0350">
    <property type="taxonomic scope" value="Bacteria"/>
</dbReference>
<dbReference type="InterPro" id="IPR036631">
    <property type="entry name" value="MGMT_N_sf"/>
</dbReference>
<sequence>MRCRAENSLSPPLPHRRTPDTGTSTPAPRTHQGVIVTAEIPARARVHTVVDSPLGPLTLVAADGALVGLYQEDQRHRPAPDSFGVPDPAPFTEVIAQLTEYFSGQRTVFDLPLAFTGTPFQTTVWRALLEIPYGQTVSYGELAARIGKPSASRAVGLANGRNPISIIVPCHRVVGSSGSLTGYGGGLARKQWLLALEQRRAHQPPLLDFADGLDAGEPRSATLPMGSHHSA</sequence>
<dbReference type="Pfam" id="PF01035">
    <property type="entry name" value="DNA_binding_1"/>
    <property type="match status" value="1"/>
</dbReference>
<comment type="similarity">
    <text evidence="2 9">Belongs to the MGMT family.</text>
</comment>
<dbReference type="EC" id="2.1.1.63" evidence="9"/>
<dbReference type="PANTHER" id="PTHR10815:SF5">
    <property type="entry name" value="METHYLATED-DNA--PROTEIN-CYSTEINE METHYLTRANSFERASE"/>
    <property type="match status" value="1"/>
</dbReference>
<comment type="function">
    <text evidence="9">Involved in the cellular defense against the biological effects of O6-methylguanine (O6-MeG) and O4-methylthymine (O4-MeT) in DNA. Repairs the methylated nucleobase in DNA by stoichiometrically transferring the methyl group to a cysteine residue in the enzyme. This is a suicide reaction: the enzyme is irreversibly inactivated.</text>
</comment>
<feature type="domain" description="Methylguanine DNA methyltransferase ribonuclease-like" evidence="12">
    <location>
        <begin position="47"/>
        <end position="114"/>
    </location>
</feature>
<keyword evidence="3 9" id="KW-0963">Cytoplasm</keyword>
<dbReference type="InterPro" id="IPR001497">
    <property type="entry name" value="MethylDNA_cys_MeTrfase_AS"/>
</dbReference>